<keyword evidence="4" id="KW-0472">Membrane</keyword>
<reference evidence="6" key="1">
    <citation type="submission" date="2011-08" db="EMBL/GenBank/DDBJ databases">
        <title>The draft genome of Latimeria chalumnae.</title>
        <authorList>
            <person name="Di Palma F."/>
            <person name="Alfoldi J."/>
            <person name="Johnson J."/>
            <person name="Berlin A."/>
            <person name="Gnerre S."/>
            <person name="Jaffe D."/>
            <person name="MacCallum I."/>
            <person name="Young S."/>
            <person name="Walker B.J."/>
            <person name="Lander E."/>
            <person name="Lindblad-Toh K."/>
        </authorList>
    </citation>
    <scope>NUCLEOTIDE SEQUENCE [LARGE SCALE GENOMIC DNA]</scope>
    <source>
        <strain evidence="6">Wild caught</strain>
    </source>
</reference>
<dbReference type="OMA" id="INYPVAP"/>
<dbReference type="PANTHER" id="PTHR43313">
    <property type="entry name" value="SHORT-CHAIN DEHYDROGENASE/REDUCTASE FAMILY 9C"/>
    <property type="match status" value="1"/>
</dbReference>
<dbReference type="SUPFAM" id="SSF51735">
    <property type="entry name" value="NAD(P)-binding Rossmann-fold domains"/>
    <property type="match status" value="1"/>
</dbReference>
<feature type="transmembrane region" description="Helical" evidence="4">
    <location>
        <begin position="20"/>
        <end position="39"/>
    </location>
</feature>
<dbReference type="EMBL" id="AFYH01001611">
    <property type="status" value="NOT_ANNOTATED_CDS"/>
    <property type="molecule type" value="Genomic_DNA"/>
</dbReference>
<accession>H3BHI8</accession>
<dbReference type="InterPro" id="IPR036291">
    <property type="entry name" value="NAD(P)-bd_dom_sf"/>
</dbReference>
<protein>
    <submittedName>
        <fullName evidence="5">Retinol dehydrogenase 16</fullName>
    </submittedName>
</protein>
<evidence type="ECO:0000256" key="2">
    <source>
        <dbReference type="ARBA" id="ARBA00023002"/>
    </source>
</evidence>
<dbReference type="EMBL" id="AFYH01001612">
    <property type="status" value="NOT_ANNOTATED_CDS"/>
    <property type="molecule type" value="Genomic_DNA"/>
</dbReference>
<dbReference type="HOGENOM" id="CLU_010194_2_0_1"/>
<dbReference type="GO" id="GO:0008202">
    <property type="term" value="P:steroid metabolic process"/>
    <property type="evidence" value="ECO:0007669"/>
    <property type="project" value="TreeGrafter"/>
</dbReference>
<evidence type="ECO:0000256" key="3">
    <source>
        <dbReference type="RuleBase" id="RU000363"/>
    </source>
</evidence>
<dbReference type="eggNOG" id="KOG1610">
    <property type="taxonomic scope" value="Eukaryota"/>
</dbReference>
<comment type="similarity">
    <text evidence="1 3">Belongs to the short-chain dehydrogenases/reductases (SDR) family.</text>
</comment>
<reference evidence="5" key="3">
    <citation type="submission" date="2025-09" db="UniProtKB">
        <authorList>
            <consortium name="Ensembl"/>
        </authorList>
    </citation>
    <scope>IDENTIFICATION</scope>
</reference>
<dbReference type="Ensembl" id="ENSLACT00000021500.1">
    <property type="protein sequence ID" value="ENSLACP00000021359.1"/>
    <property type="gene ID" value="ENSLACG00000018767.1"/>
</dbReference>
<dbReference type="PANTHER" id="PTHR43313:SF5">
    <property type="entry name" value="SHORT-CHAIN DEHYDROGENASE_REDUCTASE FAMILY 9C MEMBER 7"/>
    <property type="match status" value="1"/>
</dbReference>
<dbReference type="GeneTree" id="ENSGT00940000154118"/>
<sequence length="339" mass="38300">MAIQHRSSVQPVTDNVPLFLFGQMWLYVLLSSVVLYLLYRWSRERQEVSNLTSKYVLITGCDTGFGNILARQLDKHGMRVLATCLTQEAAEQLKKVSSERLKTFQLDVTKTETIKAATEWVKQQVGDNGLWGLVNNAGIAIPTALTDWLTINDFHKVINVNLIGLIEVTLSMLGMVKKARGRVVNISSIMGRISFIGGGYTVSKYGVEAFSDNLRRDLRCFGVKVSIIEPGFFKTAIIDVQRVENSLRANWSRVPAETRESYGEAYIDTFWKYQKDLIQSTVSTDVSKVPNCIEHALIAVYPRTRYSPGWDAKFLWIPLSYLPTVISDFLLTYRTPKPA</sequence>
<evidence type="ECO:0000256" key="1">
    <source>
        <dbReference type="ARBA" id="ARBA00006484"/>
    </source>
</evidence>
<dbReference type="PROSITE" id="PS00061">
    <property type="entry name" value="ADH_SHORT"/>
    <property type="match status" value="1"/>
</dbReference>
<dbReference type="InterPro" id="IPR020904">
    <property type="entry name" value="Sc_DH/Rdtase_CS"/>
</dbReference>
<keyword evidence="2" id="KW-0560">Oxidoreductase</keyword>
<dbReference type="AlphaFoldDB" id="H3BHI8"/>
<keyword evidence="4" id="KW-0812">Transmembrane</keyword>
<dbReference type="InterPro" id="IPR002347">
    <property type="entry name" value="SDR_fam"/>
</dbReference>
<dbReference type="Proteomes" id="UP000008672">
    <property type="component" value="Unassembled WGS sequence"/>
</dbReference>
<dbReference type="STRING" id="7897.ENSLACP00000021359"/>
<dbReference type="Pfam" id="PF00106">
    <property type="entry name" value="adh_short"/>
    <property type="match status" value="1"/>
</dbReference>
<evidence type="ECO:0000313" key="6">
    <source>
        <dbReference type="Proteomes" id="UP000008672"/>
    </source>
</evidence>
<dbReference type="EMBL" id="AFYH01001610">
    <property type="status" value="NOT_ANNOTATED_CDS"/>
    <property type="molecule type" value="Genomic_DNA"/>
</dbReference>
<reference evidence="5" key="2">
    <citation type="submission" date="2025-08" db="UniProtKB">
        <authorList>
            <consortium name="Ensembl"/>
        </authorList>
    </citation>
    <scope>IDENTIFICATION</scope>
</reference>
<dbReference type="GO" id="GO:0016491">
    <property type="term" value="F:oxidoreductase activity"/>
    <property type="evidence" value="ECO:0007669"/>
    <property type="project" value="UniProtKB-KW"/>
</dbReference>
<dbReference type="PRINTS" id="PR00081">
    <property type="entry name" value="GDHRDH"/>
</dbReference>
<dbReference type="Gene3D" id="3.40.50.720">
    <property type="entry name" value="NAD(P)-binding Rossmann-like Domain"/>
    <property type="match status" value="1"/>
</dbReference>
<keyword evidence="6" id="KW-1185">Reference proteome</keyword>
<name>H3BHI8_LATCH</name>
<evidence type="ECO:0000256" key="4">
    <source>
        <dbReference type="SAM" id="Phobius"/>
    </source>
</evidence>
<dbReference type="InParanoid" id="H3BHI8"/>
<dbReference type="PRINTS" id="PR00080">
    <property type="entry name" value="SDRFAMILY"/>
</dbReference>
<evidence type="ECO:0000313" key="5">
    <source>
        <dbReference type="Ensembl" id="ENSLACP00000021359.1"/>
    </source>
</evidence>
<keyword evidence="4" id="KW-1133">Transmembrane helix</keyword>
<dbReference type="EMBL" id="AFYH01001609">
    <property type="status" value="NOT_ANNOTATED_CDS"/>
    <property type="molecule type" value="Genomic_DNA"/>
</dbReference>
<organism evidence="5 6">
    <name type="scientific">Latimeria chalumnae</name>
    <name type="common">Coelacanth</name>
    <dbReference type="NCBI Taxonomy" id="7897"/>
    <lineage>
        <taxon>Eukaryota</taxon>
        <taxon>Metazoa</taxon>
        <taxon>Chordata</taxon>
        <taxon>Craniata</taxon>
        <taxon>Vertebrata</taxon>
        <taxon>Euteleostomi</taxon>
        <taxon>Coelacanthiformes</taxon>
        <taxon>Coelacanthidae</taxon>
        <taxon>Latimeria</taxon>
    </lineage>
</organism>
<dbReference type="FunCoup" id="H3BHI8">
    <property type="interactions" value="481"/>
</dbReference>
<proteinExistence type="inferred from homology"/>
<gene>
    <name evidence="5" type="primary">RDH16</name>
</gene>
<dbReference type="Bgee" id="ENSLACG00000018767">
    <property type="expression patterns" value="Expressed in pectoral fin and 6 other cell types or tissues"/>
</dbReference>